<name>A0A4D7B7H7_9HYPH</name>
<organism evidence="3 4">
    <name type="scientific">Phreatobacter stygius</name>
    <dbReference type="NCBI Taxonomy" id="1940610"/>
    <lineage>
        <taxon>Bacteria</taxon>
        <taxon>Pseudomonadati</taxon>
        <taxon>Pseudomonadota</taxon>
        <taxon>Alphaproteobacteria</taxon>
        <taxon>Hyphomicrobiales</taxon>
        <taxon>Phreatobacteraceae</taxon>
        <taxon>Phreatobacter</taxon>
    </lineage>
</organism>
<feature type="compositionally biased region" description="Pro residues" evidence="1">
    <location>
        <begin position="265"/>
        <end position="337"/>
    </location>
</feature>
<dbReference type="KEGG" id="pstg:E8M01_06065"/>
<feature type="compositionally biased region" description="Pro residues" evidence="1">
    <location>
        <begin position="198"/>
        <end position="221"/>
    </location>
</feature>
<evidence type="ECO:0000256" key="2">
    <source>
        <dbReference type="SAM" id="SignalP"/>
    </source>
</evidence>
<feature type="chain" id="PRO_5020389867" description="PepSY domain-containing protein" evidence="2">
    <location>
        <begin position="24"/>
        <end position="398"/>
    </location>
</feature>
<evidence type="ECO:0000313" key="4">
    <source>
        <dbReference type="Proteomes" id="UP000298781"/>
    </source>
</evidence>
<evidence type="ECO:0000313" key="3">
    <source>
        <dbReference type="EMBL" id="QCI63847.1"/>
    </source>
</evidence>
<dbReference type="OrthoDB" id="8456458at2"/>
<feature type="region of interest" description="Disordered" evidence="1">
    <location>
        <begin position="128"/>
        <end position="398"/>
    </location>
</feature>
<reference evidence="3 4" key="1">
    <citation type="submission" date="2019-04" db="EMBL/GenBank/DDBJ databases">
        <title>Phreatobacter aquaticus sp. nov.</title>
        <authorList>
            <person name="Choi A."/>
        </authorList>
    </citation>
    <scope>NUCLEOTIDE SEQUENCE [LARGE SCALE GENOMIC DNA]</scope>
    <source>
        <strain evidence="3 4">KCTC 52518</strain>
    </source>
</reference>
<dbReference type="EMBL" id="CP039690">
    <property type="protein sequence ID" value="QCI63847.1"/>
    <property type="molecule type" value="Genomic_DNA"/>
</dbReference>
<dbReference type="AlphaFoldDB" id="A0A4D7B7H7"/>
<dbReference type="RefSeq" id="WP_136959304.1">
    <property type="nucleotide sequence ID" value="NZ_CP039690.1"/>
</dbReference>
<keyword evidence="2" id="KW-0732">Signal</keyword>
<keyword evidence="4" id="KW-1185">Reference proteome</keyword>
<protein>
    <recommendedName>
        <fullName evidence="5">PepSY domain-containing protein</fullName>
    </recommendedName>
</protein>
<gene>
    <name evidence="3" type="ORF">E8M01_06065</name>
</gene>
<dbReference type="Proteomes" id="UP000298781">
    <property type="component" value="Chromosome"/>
</dbReference>
<evidence type="ECO:0000256" key="1">
    <source>
        <dbReference type="SAM" id="MobiDB-lite"/>
    </source>
</evidence>
<proteinExistence type="predicted"/>
<feature type="signal peptide" evidence="2">
    <location>
        <begin position="1"/>
        <end position="23"/>
    </location>
</feature>
<accession>A0A4D7B7H7</accession>
<dbReference type="PRINTS" id="PR01217">
    <property type="entry name" value="PRICHEXTENSN"/>
</dbReference>
<evidence type="ECO:0008006" key="5">
    <source>
        <dbReference type="Google" id="ProtNLM"/>
    </source>
</evidence>
<sequence>MRQSLLLAAAVAALAAGMSPVRAMPLGSTDQAIGSIGQPQQVQFWGEWGPRHRERRYYEPRYLEPDLEPESDAIHPSEAVSITRSMGYRAVSQPRLAQGAWVIDTVDRQGLRVRVSIDAFSGRPVRVRYLDSPGPRFGTPPVWPEERPTFQSRDGRPPVQREGRLDQDFDRAQRPDRPDRSQRAAKPEREITARLVPVPTPRPQIDPPGTVPPAALPPVAIPPADATPYAPPPAARIAPQDPPLSVEPRTPFVPPAAPPVQEATPPAPVEPVPPSAALPPAPVPEPPVVVPAPQVVPPAPQATPVEPPAPVPPSAALPPTPAEPPPPPVITPAPVVPAPVEAAPAVPPATPPSAAVRPAEPDDGVMVDGRFLGPNGETLPGAPEPRGTVRSVTPPPGN</sequence>
<feature type="compositionally biased region" description="Basic and acidic residues" evidence="1">
    <location>
        <begin position="144"/>
        <end position="192"/>
    </location>
</feature>